<evidence type="ECO:0000313" key="2">
    <source>
        <dbReference type="Proteomes" id="UP001063228"/>
    </source>
</evidence>
<gene>
    <name evidence="1" type="ORF">K3169_11060</name>
</gene>
<organism evidence="1 2">
    <name type="scientific">Pseudomonas phytophila</name>
    <dbReference type="NCBI Taxonomy" id="2867264"/>
    <lineage>
        <taxon>Bacteria</taxon>
        <taxon>Pseudomonadati</taxon>
        <taxon>Pseudomonadota</taxon>
        <taxon>Gammaproteobacteria</taxon>
        <taxon>Pseudomonadales</taxon>
        <taxon>Pseudomonadaceae</taxon>
        <taxon>Pseudomonas</taxon>
    </lineage>
</organism>
<dbReference type="EMBL" id="CP081201">
    <property type="protein sequence ID" value="UXZ98354.1"/>
    <property type="molecule type" value="Genomic_DNA"/>
</dbReference>
<dbReference type="Proteomes" id="UP001063228">
    <property type="component" value="Chromosome"/>
</dbReference>
<evidence type="ECO:0000313" key="1">
    <source>
        <dbReference type="EMBL" id="UXZ98354.1"/>
    </source>
</evidence>
<sequence length="160" mass="18175">MSEMEKLAATMLQKKNEETAKAEALKSSREAKIKQWVESLDKLFANIEKWFEPLIENELVGIERFDKKITESANSEYRVSYEAPAFALVVNGKAARIEPKALYLNGSDGVVEIKANDKQYLLIRNVADETEWRLVDAANKTSKGVPFTQDSLARAFMHYL</sequence>
<protein>
    <submittedName>
        <fullName evidence="1">Uncharacterized protein</fullName>
    </submittedName>
</protein>
<accession>A0ABY6FKJ8</accession>
<name>A0ABY6FKJ8_9PSED</name>
<keyword evidence="2" id="KW-1185">Reference proteome</keyword>
<reference evidence="1" key="1">
    <citation type="submission" date="2021-08" db="EMBL/GenBank/DDBJ databases">
        <title>Complete genome sequence of Pseudomonas phytophila.</title>
        <authorList>
            <person name="Weir B.S."/>
            <person name="Templeton M.D."/>
            <person name="Arshed S."/>
            <person name="Andersen M.T."/>
            <person name="Jayaraman J."/>
        </authorList>
    </citation>
    <scope>NUCLEOTIDE SEQUENCE</scope>
    <source>
        <strain evidence="1">ICMP 23753</strain>
    </source>
</reference>
<dbReference type="RefSeq" id="WP_263271441.1">
    <property type="nucleotide sequence ID" value="NZ_CP081201.1"/>
</dbReference>
<proteinExistence type="predicted"/>